<keyword evidence="4" id="KW-0411">Iron-sulfur</keyword>
<dbReference type="InterPro" id="IPR007160">
    <property type="entry name" value="DUF362"/>
</dbReference>
<keyword evidence="3" id="KW-0408">Iron</keyword>
<feature type="domain" description="4Fe-4S ferredoxin-type" evidence="5">
    <location>
        <begin position="317"/>
        <end position="348"/>
    </location>
</feature>
<dbReference type="Pfam" id="PF13237">
    <property type="entry name" value="Fer4_10"/>
    <property type="match status" value="1"/>
</dbReference>
<dbReference type="PROSITE" id="PS00198">
    <property type="entry name" value="4FE4S_FER_1"/>
    <property type="match status" value="1"/>
</dbReference>
<dbReference type="SUPFAM" id="SSF54862">
    <property type="entry name" value="4Fe-4S ferredoxins"/>
    <property type="match status" value="1"/>
</dbReference>
<sequence length="378" mass="42110">MKKSKVILLPCNSYREDLVYESLKKGLELLGGLDSLVKKEEKILLKPNLLKRAETDRAVITHPVVAGMFARLLKEHGCQNMILADSCGHGNTTKVIAGTGMDSYMESLGISPVDFSEGIKTPYKEGVQAKEFMLGKELLDSDCVISLCKMKTHALERITGAVKNSYGFIYGLYKAKGHTLYPSADSFARMLVDLNKCVKPRLYVMDGITAMEGNGPGAGDPVDMKVMLMSRDPVALDSVFSRLVHLKPSMVPTCYHGEKMGLGTWKEEEIELLTPDGEISMEEAVSKYGNPKFNVDRRVMKSGIWERMAKVLNIFQKKLYIQKDQCIRCGICVKSCPVPGKAVDFKNGKENPPVYDYKKCIRCFCCQEMCPESAIKVK</sequence>
<dbReference type="PANTHER" id="PTHR43687">
    <property type="entry name" value="ADENYLYLSULFATE REDUCTASE, BETA SUBUNIT"/>
    <property type="match status" value="1"/>
</dbReference>
<dbReference type="GO" id="GO:0051539">
    <property type="term" value="F:4 iron, 4 sulfur cluster binding"/>
    <property type="evidence" value="ECO:0007669"/>
    <property type="project" value="UniProtKB-KW"/>
</dbReference>
<feature type="domain" description="4Fe-4S ferredoxin-type" evidence="5">
    <location>
        <begin position="351"/>
        <end position="378"/>
    </location>
</feature>
<dbReference type="Gene3D" id="3.30.70.20">
    <property type="match status" value="1"/>
</dbReference>
<name>A0A6N2UNE8_9FIRM</name>
<evidence type="ECO:0000256" key="3">
    <source>
        <dbReference type="ARBA" id="ARBA00023004"/>
    </source>
</evidence>
<dbReference type="EMBL" id="CACRST010000019">
    <property type="protein sequence ID" value="VYT19329.1"/>
    <property type="molecule type" value="Genomic_DNA"/>
</dbReference>
<keyword evidence="1" id="KW-0004">4Fe-4S</keyword>
<dbReference type="InterPro" id="IPR017896">
    <property type="entry name" value="4Fe4S_Fe-S-bd"/>
</dbReference>
<evidence type="ECO:0000313" key="6">
    <source>
        <dbReference type="EMBL" id="VYT19329.1"/>
    </source>
</evidence>
<dbReference type="GO" id="GO:0046872">
    <property type="term" value="F:metal ion binding"/>
    <property type="evidence" value="ECO:0007669"/>
    <property type="project" value="UniProtKB-KW"/>
</dbReference>
<evidence type="ECO:0000256" key="2">
    <source>
        <dbReference type="ARBA" id="ARBA00022723"/>
    </source>
</evidence>
<evidence type="ECO:0000256" key="1">
    <source>
        <dbReference type="ARBA" id="ARBA00022485"/>
    </source>
</evidence>
<organism evidence="6">
    <name type="scientific">Blautia glucerasea</name>
    <dbReference type="NCBI Taxonomy" id="536633"/>
    <lineage>
        <taxon>Bacteria</taxon>
        <taxon>Bacillati</taxon>
        <taxon>Bacillota</taxon>
        <taxon>Clostridia</taxon>
        <taxon>Lachnospirales</taxon>
        <taxon>Lachnospiraceae</taxon>
        <taxon>Blautia</taxon>
    </lineage>
</organism>
<dbReference type="RefSeq" id="WP_156354641.1">
    <property type="nucleotide sequence ID" value="NZ_CACRST010000019.1"/>
</dbReference>
<keyword evidence="2" id="KW-0479">Metal-binding</keyword>
<dbReference type="AlphaFoldDB" id="A0A6N2UNE8"/>
<dbReference type="InterPro" id="IPR017900">
    <property type="entry name" value="4Fe4S_Fe_S_CS"/>
</dbReference>
<accession>A0A6N2UNE8</accession>
<dbReference type="InterPro" id="IPR050572">
    <property type="entry name" value="Fe-S_Ferredoxin"/>
</dbReference>
<protein>
    <submittedName>
        <fullName evidence="6">NADH dehydrogenase subunit I</fullName>
    </submittedName>
</protein>
<reference evidence="6" key="1">
    <citation type="submission" date="2019-11" db="EMBL/GenBank/DDBJ databases">
        <authorList>
            <person name="Feng L."/>
        </authorList>
    </citation>
    <scope>NUCLEOTIDE SEQUENCE</scope>
    <source>
        <strain evidence="6">BgluceraseaLFYP119</strain>
    </source>
</reference>
<evidence type="ECO:0000256" key="4">
    <source>
        <dbReference type="ARBA" id="ARBA00023014"/>
    </source>
</evidence>
<proteinExistence type="predicted"/>
<gene>
    <name evidence="6" type="ORF">BGLFYP119_02200</name>
</gene>
<evidence type="ECO:0000259" key="5">
    <source>
        <dbReference type="PROSITE" id="PS51379"/>
    </source>
</evidence>
<dbReference type="PROSITE" id="PS51379">
    <property type="entry name" value="4FE4S_FER_2"/>
    <property type="match status" value="2"/>
</dbReference>
<dbReference type="Pfam" id="PF04015">
    <property type="entry name" value="DUF362"/>
    <property type="match status" value="1"/>
</dbReference>
<dbReference type="PANTHER" id="PTHR43687:SF1">
    <property type="entry name" value="FERREDOXIN III"/>
    <property type="match status" value="1"/>
</dbReference>